<evidence type="ECO:0000313" key="8">
    <source>
        <dbReference type="EMBL" id="MDR6101363.1"/>
    </source>
</evidence>
<evidence type="ECO:0000256" key="3">
    <source>
        <dbReference type="ARBA" id="ARBA00023002"/>
    </source>
</evidence>
<keyword evidence="3 8" id="KW-0560">Oxidoreductase</keyword>
<sequence length="218" mass="24237">MMNDLFAGLEPQQASRQDMADGAVLMRGRALSQADQLIDDIHRISSSAPFRHMVTPGGFSMSVAMTNCGTYGWVTDRRGYRYERQDPLTGENWSPMPESFLSLAVTAAHEAGYPDFTPNACLINRYQPGAKMALHQDKDERDFSRPIVSVSLGLPVTFQFGGLQRTDPVTKYPLQHGDVVVWGGASRLFYHGVLTLKNGIHEKAGAFRYNLTFRHAVV</sequence>
<dbReference type="GO" id="GO:0035515">
    <property type="term" value="F:oxidative RNA demethylase activity"/>
    <property type="evidence" value="ECO:0007669"/>
    <property type="project" value="TreeGrafter"/>
</dbReference>
<dbReference type="GO" id="GO:0005737">
    <property type="term" value="C:cytoplasm"/>
    <property type="evidence" value="ECO:0007669"/>
    <property type="project" value="TreeGrafter"/>
</dbReference>
<evidence type="ECO:0000256" key="5">
    <source>
        <dbReference type="PIRSR" id="PIRSR604574-1"/>
    </source>
</evidence>
<reference evidence="8" key="1">
    <citation type="submission" date="2023-08" db="EMBL/GenBank/DDBJ databases">
        <title>Functional and genomic diversity of the sorghum phyllosphere microbiome.</title>
        <authorList>
            <person name="Shade A."/>
        </authorList>
    </citation>
    <scope>NUCLEOTIDE SEQUENCE</scope>
    <source>
        <strain evidence="8">SORGH_AS_0974</strain>
    </source>
</reference>
<comment type="cofactor">
    <cofactor evidence="6">
        <name>Fe(2+)</name>
        <dbReference type="ChEBI" id="CHEBI:29033"/>
    </cofactor>
    <text evidence="6">Binds 1 Fe(2+) ion per subunit.</text>
</comment>
<protein>
    <submittedName>
        <fullName evidence="8">Alkylated DNA repair protein (DNA oxidative demethylase)</fullName>
        <ecNumber evidence="8">1.14.11.33</ecNumber>
    </submittedName>
</protein>
<evidence type="ECO:0000256" key="4">
    <source>
        <dbReference type="ARBA" id="ARBA00023004"/>
    </source>
</evidence>
<keyword evidence="1 6" id="KW-0479">Metal-binding</keyword>
<dbReference type="GO" id="GO:0035513">
    <property type="term" value="P:oxidative RNA demethylation"/>
    <property type="evidence" value="ECO:0007669"/>
    <property type="project" value="TreeGrafter"/>
</dbReference>
<dbReference type="EMBL" id="JAVIZC010000001">
    <property type="protein sequence ID" value="MDR6101363.1"/>
    <property type="molecule type" value="Genomic_DNA"/>
</dbReference>
<feature type="domain" description="Fe2OG dioxygenase" evidence="7">
    <location>
        <begin position="117"/>
        <end position="217"/>
    </location>
</feature>
<dbReference type="PANTHER" id="PTHR16557">
    <property type="entry name" value="ALKYLATED DNA REPAIR PROTEIN ALKB-RELATED"/>
    <property type="match status" value="1"/>
</dbReference>
<feature type="binding site" evidence="5">
    <location>
        <begin position="124"/>
        <end position="126"/>
    </location>
    <ligand>
        <name>2-oxoglutarate</name>
        <dbReference type="ChEBI" id="CHEBI:16810"/>
    </ligand>
</feature>
<feature type="binding site" evidence="5">
    <location>
        <position position="165"/>
    </location>
    <ligand>
        <name>substrate</name>
    </ligand>
</feature>
<dbReference type="InterPro" id="IPR037151">
    <property type="entry name" value="AlkB-like_sf"/>
</dbReference>
<evidence type="ECO:0000313" key="9">
    <source>
        <dbReference type="Proteomes" id="UP001255601"/>
    </source>
</evidence>
<evidence type="ECO:0000256" key="1">
    <source>
        <dbReference type="ARBA" id="ARBA00022723"/>
    </source>
</evidence>
<evidence type="ECO:0000256" key="2">
    <source>
        <dbReference type="ARBA" id="ARBA00022964"/>
    </source>
</evidence>
<dbReference type="GO" id="GO:0008198">
    <property type="term" value="F:ferrous iron binding"/>
    <property type="evidence" value="ECO:0007669"/>
    <property type="project" value="TreeGrafter"/>
</dbReference>
<dbReference type="GO" id="GO:0035516">
    <property type="term" value="F:broad specificity oxidative DNA demethylase activity"/>
    <property type="evidence" value="ECO:0007669"/>
    <property type="project" value="UniProtKB-EC"/>
</dbReference>
<feature type="binding site" evidence="5">
    <location>
        <position position="73"/>
    </location>
    <ligand>
        <name>substrate</name>
    </ligand>
</feature>
<dbReference type="SUPFAM" id="SSF51197">
    <property type="entry name" value="Clavaminate synthase-like"/>
    <property type="match status" value="1"/>
</dbReference>
<dbReference type="NCBIfam" id="NF011930">
    <property type="entry name" value="PRK15401.1"/>
    <property type="match status" value="1"/>
</dbReference>
<keyword evidence="2" id="KW-0223">Dioxygenase</keyword>
<evidence type="ECO:0000259" key="7">
    <source>
        <dbReference type="PROSITE" id="PS51471"/>
    </source>
</evidence>
<feature type="binding site" evidence="5">
    <location>
        <begin position="80"/>
        <end position="82"/>
    </location>
    <ligand>
        <name>substrate</name>
    </ligand>
</feature>
<gene>
    <name evidence="8" type="ORF">QE369_001541</name>
</gene>
<comment type="caution">
    <text evidence="8">The sequence shown here is derived from an EMBL/GenBank/DDBJ whole genome shotgun (WGS) entry which is preliminary data.</text>
</comment>
<dbReference type="InterPro" id="IPR004574">
    <property type="entry name" value="Alkb"/>
</dbReference>
<dbReference type="AlphaFoldDB" id="A0AAJ2ESD8"/>
<dbReference type="InterPro" id="IPR005123">
    <property type="entry name" value="Oxoglu/Fe-dep_dioxygenase_dom"/>
</dbReference>
<name>A0AAJ2ESD8_9HYPH</name>
<dbReference type="PROSITE" id="PS51471">
    <property type="entry name" value="FE2OG_OXY"/>
    <property type="match status" value="1"/>
</dbReference>
<evidence type="ECO:0000256" key="6">
    <source>
        <dbReference type="PIRSR" id="PIRSR604574-2"/>
    </source>
</evidence>
<proteinExistence type="predicted"/>
<dbReference type="InterPro" id="IPR027450">
    <property type="entry name" value="AlkB-like"/>
</dbReference>
<organism evidence="8 9">
    <name type="scientific">Agrobacterium larrymoorei</name>
    <dbReference type="NCBI Taxonomy" id="160699"/>
    <lineage>
        <taxon>Bacteria</taxon>
        <taxon>Pseudomonadati</taxon>
        <taxon>Pseudomonadota</taxon>
        <taxon>Alphaproteobacteria</taxon>
        <taxon>Hyphomicrobiales</taxon>
        <taxon>Rhizobiaceae</taxon>
        <taxon>Rhizobium/Agrobacterium group</taxon>
        <taxon>Agrobacterium</taxon>
    </lineage>
</organism>
<feature type="binding site" evidence="5">
    <location>
        <position position="139"/>
    </location>
    <ligand>
        <name>substrate</name>
    </ligand>
</feature>
<feature type="binding site" evidence="6">
    <location>
        <position position="137"/>
    </location>
    <ligand>
        <name>Fe cation</name>
        <dbReference type="ChEBI" id="CHEBI:24875"/>
        <note>catalytic</note>
    </ligand>
</feature>
<accession>A0AAJ2ESD8</accession>
<keyword evidence="4 6" id="KW-0408">Iron</keyword>
<feature type="binding site" evidence="6">
    <location>
        <position position="191"/>
    </location>
    <ligand>
        <name>Fe cation</name>
        <dbReference type="ChEBI" id="CHEBI:24875"/>
        <note>catalytic</note>
    </ligand>
</feature>
<feature type="binding site" evidence="6">
    <location>
        <position position="135"/>
    </location>
    <ligand>
        <name>Fe cation</name>
        <dbReference type="ChEBI" id="CHEBI:24875"/>
        <note>catalytic</note>
    </ligand>
</feature>
<dbReference type="Pfam" id="PF13532">
    <property type="entry name" value="2OG-FeII_Oxy_2"/>
    <property type="match status" value="1"/>
</dbReference>
<dbReference type="Gene3D" id="2.60.120.590">
    <property type="entry name" value="Alpha-ketoglutarate-dependent dioxygenase AlkB-like"/>
    <property type="match status" value="1"/>
</dbReference>
<dbReference type="Proteomes" id="UP001255601">
    <property type="component" value="Unassembled WGS sequence"/>
</dbReference>
<dbReference type="PANTHER" id="PTHR16557:SF2">
    <property type="entry name" value="NUCLEIC ACID DIOXYGENASE ALKBH1"/>
    <property type="match status" value="1"/>
</dbReference>
<dbReference type="EC" id="1.14.11.33" evidence="8"/>
<feature type="binding site" evidence="5">
    <location>
        <begin position="208"/>
        <end position="214"/>
    </location>
    <ligand>
        <name>2-oxoglutarate</name>
        <dbReference type="ChEBI" id="CHEBI:16810"/>
    </ligand>
</feature>